<feature type="domain" description="IF rod" evidence="13">
    <location>
        <begin position="78"/>
        <end position="389"/>
    </location>
</feature>
<dbReference type="GO" id="GO:0030424">
    <property type="term" value="C:axon"/>
    <property type="evidence" value="ECO:0007669"/>
    <property type="project" value="UniProtKB-SubCell"/>
</dbReference>
<feature type="compositionally biased region" description="Polar residues" evidence="12">
    <location>
        <begin position="1"/>
        <end position="16"/>
    </location>
</feature>
<dbReference type="GO" id="GO:0005200">
    <property type="term" value="F:structural constituent of cytoskeleton"/>
    <property type="evidence" value="ECO:0007669"/>
    <property type="project" value="TreeGrafter"/>
</dbReference>
<evidence type="ECO:0000256" key="10">
    <source>
        <dbReference type="RuleBase" id="RU000685"/>
    </source>
</evidence>
<dbReference type="Gene3D" id="1.20.5.500">
    <property type="entry name" value="Single helix bin"/>
    <property type="match status" value="1"/>
</dbReference>
<dbReference type="InterPro" id="IPR002957">
    <property type="entry name" value="Keratin_I"/>
</dbReference>
<organism evidence="14 15">
    <name type="scientific">Merluccius polli</name>
    <name type="common">Benguela hake</name>
    <name type="synonym">Merluccius cadenati</name>
    <dbReference type="NCBI Taxonomy" id="89951"/>
    <lineage>
        <taxon>Eukaryota</taxon>
        <taxon>Metazoa</taxon>
        <taxon>Chordata</taxon>
        <taxon>Craniata</taxon>
        <taxon>Vertebrata</taxon>
        <taxon>Euteleostomi</taxon>
        <taxon>Actinopterygii</taxon>
        <taxon>Neopterygii</taxon>
        <taxon>Teleostei</taxon>
        <taxon>Neoteleostei</taxon>
        <taxon>Acanthomorphata</taxon>
        <taxon>Zeiogadaria</taxon>
        <taxon>Gadariae</taxon>
        <taxon>Gadiformes</taxon>
        <taxon>Gadoidei</taxon>
        <taxon>Merlucciidae</taxon>
        <taxon>Merluccius</taxon>
    </lineage>
</organism>
<feature type="coiled-coil region" evidence="11">
    <location>
        <begin position="96"/>
        <end position="232"/>
    </location>
</feature>
<evidence type="ECO:0000256" key="12">
    <source>
        <dbReference type="SAM" id="MobiDB-lite"/>
    </source>
</evidence>
<feature type="compositionally biased region" description="Polar residues" evidence="12">
    <location>
        <begin position="994"/>
        <end position="1006"/>
    </location>
</feature>
<dbReference type="InterPro" id="IPR018039">
    <property type="entry name" value="IF_conserved"/>
</dbReference>
<dbReference type="GO" id="GO:0099160">
    <property type="term" value="C:postsynaptic intermediate filament cytoskeleton"/>
    <property type="evidence" value="ECO:0007669"/>
    <property type="project" value="TreeGrafter"/>
</dbReference>
<evidence type="ECO:0000256" key="6">
    <source>
        <dbReference type="ARBA" id="ARBA00023054"/>
    </source>
</evidence>
<dbReference type="FunFam" id="1.20.5.170:FF:000002">
    <property type="entry name" value="Type I keratin KA11"/>
    <property type="match status" value="1"/>
</dbReference>
<proteinExistence type="inferred from homology"/>
<dbReference type="AlphaFoldDB" id="A0AA47MQU4"/>
<evidence type="ECO:0000256" key="11">
    <source>
        <dbReference type="SAM" id="Coils"/>
    </source>
</evidence>
<dbReference type="InterPro" id="IPR050405">
    <property type="entry name" value="Intermediate_filament"/>
</dbReference>
<comment type="similarity">
    <text evidence="10">Belongs to the intermediate filament family.</text>
</comment>
<feature type="region of interest" description="Disordered" evidence="12">
    <location>
        <begin position="1"/>
        <end position="48"/>
    </location>
</feature>
<feature type="compositionally biased region" description="Polar residues" evidence="12">
    <location>
        <begin position="23"/>
        <end position="48"/>
    </location>
</feature>
<dbReference type="GO" id="GO:0005737">
    <property type="term" value="C:cytoplasm"/>
    <property type="evidence" value="ECO:0007669"/>
    <property type="project" value="TreeGrafter"/>
</dbReference>
<feature type="compositionally biased region" description="Acidic residues" evidence="12">
    <location>
        <begin position="454"/>
        <end position="467"/>
    </location>
</feature>
<accession>A0AA47MQU4</accession>
<evidence type="ECO:0000256" key="8">
    <source>
        <dbReference type="ARBA" id="ARBA00023273"/>
    </source>
</evidence>
<dbReference type="Gene3D" id="1.20.5.1160">
    <property type="entry name" value="Vasodilator-stimulated phosphoprotein"/>
    <property type="match status" value="1"/>
</dbReference>
<feature type="region of interest" description="Disordered" evidence="12">
    <location>
        <begin position="449"/>
        <end position="639"/>
    </location>
</feature>
<sequence>MGSPFRTTMDTRTTSYGYGRSVGTPSSGFRSQSWTSRSPAPSMSTSYKRTVDVPVSRAADVDYNQNMMNGDYHTRSNEKEQLHGLNDRFAGYIDKVHYLEQQNQQIKAEIQALRQKQVSRSQLGDLYDQELQELRSVLEQINHDKAQIQLDTDHIEEDIQRLRDRFDEEARIREETEAIIRVLKKDSSDSELMKSELEKKVQSLQDEIAFIRNNHEEEVSELIAQMQESQVSIERKDFQKTDITEALREIRCELEGHSNQNLQQVENLFMCRYSKLTEAAEQNKDAIKSARDEISDYRRQLQSKTVELESVRGTRDSLERQLNDIEDRHNSDLSSLQETVHQLDNELKSTKWEMARHLREYQDLLNVKMALDIEIAAYRKLLEGEESHFSTYPYRQPITTTKITKSKSEPPKMKVQHKFVEEIIEETRVEEEKTDMDETLAELAQELSAKLEDGGDEAEDEAEAVEEEERREGEAEDAEGDEGEQDEEEDVTTEAKVSARAPINDEEEGEKERGDREDAEGGDEGEKEGEDAAENVEDAEQGDDAEAEEQAGENEEEVEETMLCSTAPESKASLITEKLDDKKEEAEADKEEAGDDDKDAGSDKGSKSEDEVEKEVKEAKVDSEKDEKEDKEEKVEEMMEEVIEVETVVIAKMESPQVGAAKPEAKAPKAESPKSESPRPASPKTSSPTGSPKIESPKASSPTESPKATSPKASSPTGSPKAASPKIGSPKASSPTTGSPKTSSPKASSPTRSPKASSPTTGSPKIGSPKASSPTTGSPKIASPKAGSPTGSPKAASPKAGSPKASSPTESPKAGSPTRDSPKVGSPPASESPKPSSPKAESPKSESPKPLSLNAESPKAESPKAVSPKTEAPKTEAPKVETPKADEGKSEKKSDSVGEPKVETKDVAMNGDMDKSPDEKEQKVEDVLTNGVDDSPLKDDASQKVVITKTVETITTGEDGAKHITKSVTVTETMEETEEVVQEKMVSTKKMEKQSTQSIMQVTEAE</sequence>
<name>A0AA47MQU4_MERPO</name>
<feature type="compositionally biased region" description="Basic and acidic residues" evidence="12">
    <location>
        <begin position="599"/>
        <end position="637"/>
    </location>
</feature>
<dbReference type="FunFam" id="1.20.5.1160:FF:000001">
    <property type="entry name" value="Keratin type II"/>
    <property type="match status" value="1"/>
</dbReference>
<keyword evidence="3" id="KW-0963">Cytoplasm</keyword>
<evidence type="ECO:0000256" key="9">
    <source>
        <dbReference type="ARBA" id="ARBA00046027"/>
    </source>
</evidence>
<feature type="compositionally biased region" description="Low complexity" evidence="12">
    <location>
        <begin position="729"/>
        <end position="761"/>
    </location>
</feature>
<feature type="compositionally biased region" description="Low complexity" evidence="12">
    <location>
        <begin position="678"/>
        <end position="693"/>
    </location>
</feature>
<dbReference type="EMBL" id="JAOPHQ010002973">
    <property type="protein sequence ID" value="KAK0144809.1"/>
    <property type="molecule type" value="Genomic_DNA"/>
</dbReference>
<dbReference type="PANTHER" id="PTHR45652:SF3">
    <property type="entry name" value="NEUROFILAMENT MEDIUM POLYPEPTIDE"/>
    <property type="match status" value="1"/>
</dbReference>
<dbReference type="PRINTS" id="PR01248">
    <property type="entry name" value="TYPE1KERATIN"/>
</dbReference>
<feature type="compositionally biased region" description="Acidic residues" evidence="12">
    <location>
        <begin position="586"/>
        <end position="598"/>
    </location>
</feature>
<comment type="subcellular location">
    <subcellularLocation>
        <location evidence="2">Cell projection</location>
        <location evidence="2">Axon</location>
    </subcellularLocation>
    <subcellularLocation>
        <location evidence="1">Cytoplasm</location>
        <location evidence="1">Cytoskeleton</location>
    </subcellularLocation>
</comment>
<dbReference type="Proteomes" id="UP001174136">
    <property type="component" value="Unassembled WGS sequence"/>
</dbReference>
<dbReference type="GO" id="GO:0005882">
    <property type="term" value="C:intermediate filament"/>
    <property type="evidence" value="ECO:0007669"/>
    <property type="project" value="UniProtKB-KW"/>
</dbReference>
<feature type="compositionally biased region" description="Basic and acidic residues" evidence="12">
    <location>
        <begin position="871"/>
        <end position="926"/>
    </location>
</feature>
<feature type="region of interest" description="Disordered" evidence="12">
    <location>
        <begin position="654"/>
        <end position="938"/>
    </location>
</feature>
<reference evidence="14" key="1">
    <citation type="journal article" date="2023" name="Front. Mar. Sci.">
        <title>A new Merluccius polli reference genome to investigate the effects of global change in West African waters.</title>
        <authorList>
            <person name="Mateo J.L."/>
            <person name="Blanco-Fernandez C."/>
            <person name="Garcia-Vazquez E."/>
            <person name="Machado-Schiaffino G."/>
        </authorList>
    </citation>
    <scope>NUCLEOTIDE SEQUENCE</scope>
    <source>
        <strain evidence="14">C29</strain>
        <tissue evidence="14">Fin</tissue>
    </source>
</reference>
<dbReference type="InterPro" id="IPR039008">
    <property type="entry name" value="IF_rod_dom"/>
</dbReference>
<evidence type="ECO:0000256" key="1">
    <source>
        <dbReference type="ARBA" id="ARBA00004245"/>
    </source>
</evidence>
<evidence type="ECO:0000313" key="14">
    <source>
        <dbReference type="EMBL" id="KAK0144809.1"/>
    </source>
</evidence>
<comment type="function">
    <text evidence="9">Neurofilaments usually contain three intermediate filament proteins: NEFL, NEFM, and NEFH which are involved in the maintenance of neuronal caliber. May additionally cooperate with the neuronal intermediate filament proteins PRPH and INA to form neuronal filamentous networks.</text>
</comment>
<comment type="caution">
    <text evidence="14">The sequence shown here is derived from an EMBL/GenBank/DDBJ whole genome shotgun (WGS) entry which is preliminary data.</text>
</comment>
<dbReference type="SMART" id="SM01391">
    <property type="entry name" value="Filament"/>
    <property type="match status" value="1"/>
</dbReference>
<keyword evidence="8" id="KW-0966">Cell projection</keyword>
<protein>
    <submittedName>
        <fullName evidence="14">Neurofilament medium polypeptide</fullName>
    </submittedName>
</protein>
<feature type="compositionally biased region" description="Basic and acidic residues" evidence="12">
    <location>
        <begin position="663"/>
        <end position="677"/>
    </location>
</feature>
<dbReference type="Pfam" id="PF00038">
    <property type="entry name" value="Filament"/>
    <property type="match status" value="1"/>
</dbReference>
<dbReference type="PROSITE" id="PS51842">
    <property type="entry name" value="IF_ROD_2"/>
    <property type="match status" value="1"/>
</dbReference>
<evidence type="ECO:0000256" key="7">
    <source>
        <dbReference type="ARBA" id="ARBA00023212"/>
    </source>
</evidence>
<feature type="region of interest" description="Disordered" evidence="12">
    <location>
        <begin position="985"/>
        <end position="1006"/>
    </location>
</feature>
<evidence type="ECO:0000313" key="15">
    <source>
        <dbReference type="Proteomes" id="UP001174136"/>
    </source>
</evidence>
<keyword evidence="15" id="KW-1185">Reference proteome</keyword>
<feature type="compositionally biased region" description="Acidic residues" evidence="12">
    <location>
        <begin position="517"/>
        <end position="560"/>
    </location>
</feature>
<keyword evidence="4 10" id="KW-0403">Intermediate filament</keyword>
<gene>
    <name evidence="14" type="primary">Nefm_1</name>
    <name evidence="14" type="ORF">N1851_016621</name>
</gene>
<feature type="compositionally biased region" description="Low complexity" evidence="12">
    <location>
        <begin position="826"/>
        <end position="840"/>
    </location>
</feature>
<evidence type="ECO:0000256" key="5">
    <source>
        <dbReference type="ARBA" id="ARBA00022990"/>
    </source>
</evidence>
<dbReference type="PROSITE" id="PS00226">
    <property type="entry name" value="IF_ROD_1"/>
    <property type="match status" value="1"/>
</dbReference>
<dbReference type="Gene3D" id="1.20.5.170">
    <property type="match status" value="1"/>
</dbReference>
<evidence type="ECO:0000259" key="13">
    <source>
        <dbReference type="PROSITE" id="PS51842"/>
    </source>
</evidence>
<keyword evidence="7" id="KW-0206">Cytoskeleton</keyword>
<feature type="compositionally biased region" description="Low complexity" evidence="12">
    <location>
        <begin position="705"/>
        <end position="717"/>
    </location>
</feature>
<evidence type="ECO:0000256" key="2">
    <source>
        <dbReference type="ARBA" id="ARBA00004489"/>
    </source>
</evidence>
<evidence type="ECO:0000256" key="3">
    <source>
        <dbReference type="ARBA" id="ARBA00022490"/>
    </source>
</evidence>
<dbReference type="GO" id="GO:0033693">
    <property type="term" value="P:neurofilament bundle assembly"/>
    <property type="evidence" value="ECO:0007669"/>
    <property type="project" value="TreeGrafter"/>
</dbReference>
<feature type="coiled-coil region" evidence="11">
    <location>
        <begin position="273"/>
        <end position="360"/>
    </location>
</feature>
<feature type="compositionally biased region" description="Low complexity" evidence="12">
    <location>
        <begin position="791"/>
        <end position="808"/>
    </location>
</feature>
<evidence type="ECO:0000256" key="4">
    <source>
        <dbReference type="ARBA" id="ARBA00022754"/>
    </source>
</evidence>
<keyword evidence="6 11" id="KW-0175">Coiled coil</keyword>
<feature type="compositionally biased region" description="Acidic residues" evidence="12">
    <location>
        <begin position="474"/>
        <end position="492"/>
    </location>
</feature>
<keyword evidence="5" id="KW-0007">Acetylation</keyword>
<dbReference type="SUPFAM" id="SSF64593">
    <property type="entry name" value="Intermediate filament protein, coiled coil region"/>
    <property type="match status" value="2"/>
</dbReference>
<dbReference type="PANTHER" id="PTHR45652">
    <property type="entry name" value="GLIAL FIBRILLARY ACIDIC PROTEIN"/>
    <property type="match status" value="1"/>
</dbReference>